<dbReference type="FunFam" id="3.30.160.60:FF:000446">
    <property type="entry name" value="Zinc finger protein"/>
    <property type="match status" value="1"/>
</dbReference>
<evidence type="ECO:0000256" key="6">
    <source>
        <dbReference type="ARBA" id="ARBA00023125"/>
    </source>
</evidence>
<sequence>MPKIVCERCSQIITDIDELAKVAKNTQKYFLMHLNASLRKIEEESSVKHPSVPPAIPQKRTRKRTRKSQTEKNVPGQGILTNPAPTNPPISLEQMINEQLSKNPVGADKCLHSDPQLNYLASNEVSIYAYDDLKLGQLIKDTELLKLILKSLKWDDRNPDIQLEKLKNTSFRKILSNSNLLHDGDLLSLIKSYVGQDTFSSTFRPLDASGAATGIVYDLQVSYHLPNVTVTSGCHEKLGELSNLYSGEVSVTEMEVGVDPELFLPYDEDTEATNGDGSCDSTTLSVDLSEQRDFEDLEEKVENNNDSTTPSRATSNIPDVGFDCTTCPEKFQTHVQLQDHVLTHLLKKKTSPGEPKAKITTKAGKENEAKVRNLEEGNLMGKFTCLVCDKKLSTKGNLKVHMDTHKPKGKYACDKCGRIFKTVINLVRHKEYHSGIKFSCTTCGRVYPTNSTLKAHSITHSNVRPHTCSICLKTFKRNQDLKVFFHLNQHTGQKPYKCIYCPKTFASSGNCFSHRKRMHPEEMKLASQEEDGNVSEKKPSGEV</sequence>
<feature type="domain" description="C2H2-type" evidence="9">
    <location>
        <begin position="438"/>
        <end position="465"/>
    </location>
</feature>
<evidence type="ECO:0000256" key="7">
    <source>
        <dbReference type="ARBA" id="ARBA00023242"/>
    </source>
</evidence>
<accession>A0A1B0DBU2</accession>
<comment type="subcellular location">
    <subcellularLocation>
        <location evidence="1">Nucleus</location>
    </subcellularLocation>
</comment>
<feature type="domain" description="C2H2-type" evidence="9">
    <location>
        <begin position="383"/>
        <end position="410"/>
    </location>
</feature>
<dbReference type="GO" id="GO:0008270">
    <property type="term" value="F:zinc ion binding"/>
    <property type="evidence" value="ECO:0007669"/>
    <property type="project" value="UniProtKB-KW"/>
</dbReference>
<dbReference type="GO" id="GO:0000978">
    <property type="term" value="F:RNA polymerase II cis-regulatory region sequence-specific DNA binding"/>
    <property type="evidence" value="ECO:0007669"/>
    <property type="project" value="TreeGrafter"/>
</dbReference>
<dbReference type="EnsemblMetazoa" id="PPAI005281-RA">
    <property type="protein sequence ID" value="PPAI005281-PA"/>
    <property type="gene ID" value="PPAI005281"/>
</dbReference>
<evidence type="ECO:0000259" key="9">
    <source>
        <dbReference type="PROSITE" id="PS50157"/>
    </source>
</evidence>
<dbReference type="AlphaFoldDB" id="A0A1B0DBU2"/>
<proteinExistence type="predicted"/>
<feature type="region of interest" description="Disordered" evidence="8">
    <location>
        <begin position="42"/>
        <end position="88"/>
    </location>
</feature>
<dbReference type="SMART" id="SM00355">
    <property type="entry name" value="ZnF_C2H2"/>
    <property type="match status" value="6"/>
</dbReference>
<dbReference type="InterPro" id="IPR013087">
    <property type="entry name" value="Znf_C2H2_type"/>
</dbReference>
<name>A0A1B0DBU2_PHLPP</name>
<reference evidence="10" key="1">
    <citation type="submission" date="2022-08" db="UniProtKB">
        <authorList>
            <consortium name="EnsemblMetazoa"/>
        </authorList>
    </citation>
    <scope>IDENTIFICATION</scope>
    <source>
        <strain evidence="10">Israel</strain>
    </source>
</reference>
<protein>
    <recommendedName>
        <fullName evidence="9">C2H2-type domain-containing protein</fullName>
    </recommendedName>
</protein>
<dbReference type="VEuPathDB" id="VectorBase:PPAPM1_002937"/>
<dbReference type="GO" id="GO:0003700">
    <property type="term" value="F:DNA-binding transcription factor activity"/>
    <property type="evidence" value="ECO:0007669"/>
    <property type="project" value="TreeGrafter"/>
</dbReference>
<feature type="domain" description="C2H2-type" evidence="9">
    <location>
        <begin position="322"/>
        <end position="349"/>
    </location>
</feature>
<keyword evidence="6" id="KW-0238">DNA-binding</keyword>
<keyword evidence="5" id="KW-0862">Zinc</keyword>
<keyword evidence="3" id="KW-0677">Repeat</keyword>
<feature type="domain" description="C2H2-type" evidence="9">
    <location>
        <begin position="466"/>
        <end position="495"/>
    </location>
</feature>
<dbReference type="PROSITE" id="PS00028">
    <property type="entry name" value="ZINC_FINGER_C2H2_1"/>
    <property type="match status" value="5"/>
</dbReference>
<dbReference type="PANTHER" id="PTHR24404:SF114">
    <property type="entry name" value="KLUMPFUSS, ISOFORM B-RELATED"/>
    <property type="match status" value="1"/>
</dbReference>
<keyword evidence="7" id="KW-0539">Nucleus</keyword>
<dbReference type="SUPFAM" id="SSF57667">
    <property type="entry name" value="beta-beta-alpha zinc fingers"/>
    <property type="match status" value="3"/>
</dbReference>
<dbReference type="VEuPathDB" id="VectorBase:PPAI005281"/>
<dbReference type="PANTHER" id="PTHR24404">
    <property type="entry name" value="ZINC FINGER PROTEIN"/>
    <property type="match status" value="1"/>
</dbReference>
<keyword evidence="11" id="KW-1185">Reference proteome</keyword>
<dbReference type="GO" id="GO:0005634">
    <property type="term" value="C:nucleus"/>
    <property type="evidence" value="ECO:0007669"/>
    <property type="project" value="UniProtKB-SubCell"/>
</dbReference>
<dbReference type="EMBL" id="AJVK01030256">
    <property type="status" value="NOT_ANNOTATED_CDS"/>
    <property type="molecule type" value="Genomic_DNA"/>
</dbReference>
<dbReference type="GO" id="GO:0006357">
    <property type="term" value="P:regulation of transcription by RNA polymerase II"/>
    <property type="evidence" value="ECO:0007669"/>
    <property type="project" value="TreeGrafter"/>
</dbReference>
<feature type="domain" description="C2H2-type" evidence="9">
    <location>
        <begin position="411"/>
        <end position="438"/>
    </location>
</feature>
<dbReference type="InterPro" id="IPR036236">
    <property type="entry name" value="Znf_C2H2_sf"/>
</dbReference>
<keyword evidence="4" id="KW-0863">Zinc-finger</keyword>
<feature type="compositionally biased region" description="Basic and acidic residues" evidence="8">
    <location>
        <begin position="534"/>
        <end position="543"/>
    </location>
</feature>
<evidence type="ECO:0000256" key="4">
    <source>
        <dbReference type="ARBA" id="ARBA00022771"/>
    </source>
</evidence>
<evidence type="ECO:0000256" key="8">
    <source>
        <dbReference type="SAM" id="MobiDB-lite"/>
    </source>
</evidence>
<dbReference type="InterPro" id="IPR050589">
    <property type="entry name" value="Ikaros_C2H2-ZF"/>
</dbReference>
<organism evidence="10 11">
    <name type="scientific">Phlebotomus papatasi</name>
    <name type="common">Sandfly</name>
    <dbReference type="NCBI Taxonomy" id="29031"/>
    <lineage>
        <taxon>Eukaryota</taxon>
        <taxon>Metazoa</taxon>
        <taxon>Ecdysozoa</taxon>
        <taxon>Arthropoda</taxon>
        <taxon>Hexapoda</taxon>
        <taxon>Insecta</taxon>
        <taxon>Pterygota</taxon>
        <taxon>Neoptera</taxon>
        <taxon>Endopterygota</taxon>
        <taxon>Diptera</taxon>
        <taxon>Nematocera</taxon>
        <taxon>Psychodoidea</taxon>
        <taxon>Psychodidae</taxon>
        <taxon>Phlebotomus</taxon>
        <taxon>Phlebotomus</taxon>
    </lineage>
</organism>
<feature type="domain" description="C2H2-type" evidence="9">
    <location>
        <begin position="496"/>
        <end position="524"/>
    </location>
</feature>
<dbReference type="PROSITE" id="PS50157">
    <property type="entry name" value="ZINC_FINGER_C2H2_2"/>
    <property type="match status" value="6"/>
</dbReference>
<evidence type="ECO:0000313" key="11">
    <source>
        <dbReference type="Proteomes" id="UP000092462"/>
    </source>
</evidence>
<evidence type="ECO:0000256" key="5">
    <source>
        <dbReference type="ARBA" id="ARBA00022833"/>
    </source>
</evidence>
<evidence type="ECO:0000256" key="2">
    <source>
        <dbReference type="ARBA" id="ARBA00022723"/>
    </source>
</evidence>
<dbReference type="Gene3D" id="3.30.160.60">
    <property type="entry name" value="Classic Zinc Finger"/>
    <property type="match status" value="5"/>
</dbReference>
<keyword evidence="2" id="KW-0479">Metal-binding</keyword>
<dbReference type="Proteomes" id="UP000092462">
    <property type="component" value="Unassembled WGS sequence"/>
</dbReference>
<evidence type="ECO:0000256" key="1">
    <source>
        <dbReference type="ARBA" id="ARBA00004123"/>
    </source>
</evidence>
<feature type="region of interest" description="Disordered" evidence="8">
    <location>
        <begin position="521"/>
        <end position="543"/>
    </location>
</feature>
<evidence type="ECO:0000256" key="3">
    <source>
        <dbReference type="ARBA" id="ARBA00022737"/>
    </source>
</evidence>
<evidence type="ECO:0000313" key="10">
    <source>
        <dbReference type="EnsemblMetazoa" id="PPAI005281-PA"/>
    </source>
</evidence>
<dbReference type="Pfam" id="PF00096">
    <property type="entry name" value="zf-C2H2"/>
    <property type="match status" value="3"/>
</dbReference>